<proteinExistence type="predicted"/>
<dbReference type="EMBL" id="CP015136">
    <property type="protein sequence ID" value="AMY07097.1"/>
    <property type="molecule type" value="Genomic_DNA"/>
</dbReference>
<accession>A0A143PEX5</accession>
<dbReference type="STRING" id="1855912.LuPra_00264"/>
<keyword evidence="1" id="KW-0472">Membrane</keyword>
<keyword evidence="1" id="KW-0812">Transmembrane</keyword>
<name>A0A143PEX5_LUTPR</name>
<evidence type="ECO:0000313" key="3">
    <source>
        <dbReference type="Proteomes" id="UP000076079"/>
    </source>
</evidence>
<dbReference type="AlphaFoldDB" id="A0A143PEX5"/>
<reference evidence="2 3" key="1">
    <citation type="journal article" date="2016" name="Genome Announc.">
        <title>First Complete Genome Sequence of a Subdivision 6 Acidobacterium Strain.</title>
        <authorList>
            <person name="Huang S."/>
            <person name="Vieira S."/>
            <person name="Bunk B."/>
            <person name="Riedel T."/>
            <person name="Sproer C."/>
            <person name="Overmann J."/>
        </authorList>
    </citation>
    <scope>NUCLEOTIDE SEQUENCE [LARGE SCALE GENOMIC DNA]</scope>
    <source>
        <strain evidence="3">DSM 100886 HEG_-6_39</strain>
    </source>
</reference>
<evidence type="ECO:0000313" key="2">
    <source>
        <dbReference type="EMBL" id="AMY07097.1"/>
    </source>
</evidence>
<reference evidence="3" key="2">
    <citation type="submission" date="2016-04" db="EMBL/GenBank/DDBJ databases">
        <title>First Complete Genome Sequence of a Subdivision 6 Acidobacterium.</title>
        <authorList>
            <person name="Huang S."/>
            <person name="Vieira S."/>
            <person name="Bunk B."/>
            <person name="Riedel T."/>
            <person name="Sproeer C."/>
            <person name="Overmann J."/>
        </authorList>
    </citation>
    <scope>NUCLEOTIDE SEQUENCE [LARGE SCALE GENOMIC DNA]</scope>
    <source>
        <strain evidence="3">DSM 100886 HEG_-6_39</strain>
    </source>
</reference>
<protein>
    <submittedName>
        <fullName evidence="2">Uncharacterized protein</fullName>
    </submittedName>
</protein>
<keyword evidence="3" id="KW-1185">Reference proteome</keyword>
<gene>
    <name evidence="2" type="ORF">LuPra_00264</name>
</gene>
<organism evidence="2 3">
    <name type="scientific">Luteitalea pratensis</name>
    <dbReference type="NCBI Taxonomy" id="1855912"/>
    <lineage>
        <taxon>Bacteria</taxon>
        <taxon>Pseudomonadati</taxon>
        <taxon>Acidobacteriota</taxon>
        <taxon>Vicinamibacteria</taxon>
        <taxon>Vicinamibacterales</taxon>
        <taxon>Vicinamibacteraceae</taxon>
        <taxon>Luteitalea</taxon>
    </lineage>
</organism>
<dbReference type="Proteomes" id="UP000076079">
    <property type="component" value="Chromosome"/>
</dbReference>
<sequence>MFGGDIGMVTTAALGPGEGDSDGKAAHRAAAITTAAMATTGYLIMLFGN</sequence>
<keyword evidence="1" id="KW-1133">Transmembrane helix</keyword>
<evidence type="ECO:0000256" key="1">
    <source>
        <dbReference type="SAM" id="Phobius"/>
    </source>
</evidence>
<feature type="transmembrane region" description="Helical" evidence="1">
    <location>
        <begin position="29"/>
        <end position="48"/>
    </location>
</feature>
<dbReference type="RefSeq" id="WP_157898609.1">
    <property type="nucleotide sequence ID" value="NZ_CP015136.1"/>
</dbReference>
<dbReference type="KEGG" id="abac:LuPra_00264"/>